<gene>
    <name evidence="1" type="ORF">J2S41_002279</name>
</gene>
<accession>A0AAE4C8G4</accession>
<keyword evidence="2" id="KW-1185">Reference proteome</keyword>
<protein>
    <recommendedName>
        <fullName evidence="3">Phage protein D</fullName>
    </recommendedName>
</protein>
<name>A0AAE4C8G4_9ACTN</name>
<evidence type="ECO:0000313" key="1">
    <source>
        <dbReference type="EMBL" id="MDR7275501.1"/>
    </source>
</evidence>
<proteinExistence type="predicted"/>
<sequence length="376" mass="40292">MAEVAPLHLTLLMGRQIVVPVGQQVTDALLSAQITVTAGQRSGFQLSFDLSRTGVINRTLLPNGGFDPQVRVVLAITVRGVPHVLMDGVIIRQEVSVTGTPGQSTLTVTGEDLTVLMDLEEREGVPFPAMSPAARVAAIIGRYAQYGITPLVVPELVPQTPMPTQRIDFQKGTDLGYLTELAKANGYVFYLDPGPVPGVSRGFWGPEVRLGTPQHAINVNMDHLSTVDQLTFGFDGTAREEPVARIQIPVTKTSVLLPVPEVSVLRPPLALRPAPALKKKVVADMAKKDAAQALAETIAKVVESSDAVTGSGQLDVLRYGAVLRPRELVGVRGAGITYDGLYYVKSVTHNLQRGAYTQNFTLAREGLISLLPTVIP</sequence>
<dbReference type="RefSeq" id="WP_310366519.1">
    <property type="nucleotide sequence ID" value="NZ_JAVDYB010000001.1"/>
</dbReference>
<dbReference type="SUPFAM" id="SSF69279">
    <property type="entry name" value="Phage tail proteins"/>
    <property type="match status" value="1"/>
</dbReference>
<reference evidence="1" key="1">
    <citation type="submission" date="2023-07" db="EMBL/GenBank/DDBJ databases">
        <title>Sequencing the genomes of 1000 actinobacteria strains.</title>
        <authorList>
            <person name="Klenk H.-P."/>
        </authorList>
    </citation>
    <scope>NUCLEOTIDE SEQUENCE</scope>
    <source>
        <strain evidence="1">DSM 44707</strain>
    </source>
</reference>
<dbReference type="EMBL" id="JAVDYB010000001">
    <property type="protein sequence ID" value="MDR7275501.1"/>
    <property type="molecule type" value="Genomic_DNA"/>
</dbReference>
<dbReference type="AlphaFoldDB" id="A0AAE4C8G4"/>
<dbReference type="Proteomes" id="UP001183643">
    <property type="component" value="Unassembled WGS sequence"/>
</dbReference>
<evidence type="ECO:0008006" key="3">
    <source>
        <dbReference type="Google" id="ProtNLM"/>
    </source>
</evidence>
<organism evidence="1 2">
    <name type="scientific">Catenuloplanes atrovinosus</name>
    <dbReference type="NCBI Taxonomy" id="137266"/>
    <lineage>
        <taxon>Bacteria</taxon>
        <taxon>Bacillati</taxon>
        <taxon>Actinomycetota</taxon>
        <taxon>Actinomycetes</taxon>
        <taxon>Micromonosporales</taxon>
        <taxon>Micromonosporaceae</taxon>
        <taxon>Catenuloplanes</taxon>
    </lineage>
</organism>
<comment type="caution">
    <text evidence="1">The sequence shown here is derived from an EMBL/GenBank/DDBJ whole genome shotgun (WGS) entry which is preliminary data.</text>
</comment>
<evidence type="ECO:0000313" key="2">
    <source>
        <dbReference type="Proteomes" id="UP001183643"/>
    </source>
</evidence>